<protein>
    <submittedName>
        <fullName evidence="2">Cytochrome c biogenesis protein CcmA</fullName>
    </submittedName>
</protein>
<dbReference type="RefSeq" id="WP_055301400.1">
    <property type="nucleotide sequence ID" value="NZ_CYYR01000003.1"/>
</dbReference>
<dbReference type="Gene3D" id="3.40.50.300">
    <property type="entry name" value="P-loop containing nucleotide triphosphate hydrolases"/>
    <property type="match status" value="2"/>
</dbReference>
<name>A0A173XP60_9FIRM</name>
<evidence type="ECO:0000259" key="1">
    <source>
        <dbReference type="Pfam" id="PF13175"/>
    </source>
</evidence>
<reference evidence="2 3" key="1">
    <citation type="submission" date="2015-09" db="EMBL/GenBank/DDBJ databases">
        <authorList>
            <consortium name="Pathogen Informatics"/>
        </authorList>
    </citation>
    <scope>NUCLEOTIDE SEQUENCE [LARGE SCALE GENOMIC DNA]</scope>
    <source>
        <strain evidence="2 3">2789STDY5608835</strain>
    </source>
</reference>
<dbReference type="InterPro" id="IPR051396">
    <property type="entry name" value="Bact_Antivir_Def_Nuclease"/>
</dbReference>
<dbReference type="AlphaFoldDB" id="A0A173XP60"/>
<dbReference type="EMBL" id="CYYR01000003">
    <property type="protein sequence ID" value="CUN53671.1"/>
    <property type="molecule type" value="Genomic_DNA"/>
</dbReference>
<dbReference type="Proteomes" id="UP000095395">
    <property type="component" value="Unassembled WGS sequence"/>
</dbReference>
<organism evidence="2 3">
    <name type="scientific">Roseburia inulinivorans</name>
    <dbReference type="NCBI Taxonomy" id="360807"/>
    <lineage>
        <taxon>Bacteria</taxon>
        <taxon>Bacillati</taxon>
        <taxon>Bacillota</taxon>
        <taxon>Clostridia</taxon>
        <taxon>Lachnospirales</taxon>
        <taxon>Lachnospiraceae</taxon>
        <taxon>Roseburia</taxon>
    </lineage>
</organism>
<dbReference type="InterPro" id="IPR027417">
    <property type="entry name" value="P-loop_NTPase"/>
</dbReference>
<evidence type="ECO:0000313" key="3">
    <source>
        <dbReference type="Proteomes" id="UP000095395"/>
    </source>
</evidence>
<proteinExistence type="predicted"/>
<evidence type="ECO:0000313" key="2">
    <source>
        <dbReference type="EMBL" id="CUN53671.1"/>
    </source>
</evidence>
<sequence length="430" mass="49958">MRLKIRNFAKILQADIEIDGITIIAGNNNIGKSTIGKILDAVFNATYNIDEKMKNARISSLAGRLCNDIENSKDKMQIYRRHFPRRYYQEFAANLLDNEKERQEDICKEFEKKLFPADEDQETNFAQMVHERLEENEQISDKTFSKAIYTSYFSEVFHEQINSIFVPDRSAQIELTIKEKKIGLTFENNECIEEQRDIIISNSSLYIDDPFVLDEMNYNSLFGISELPIHKKNILQKLMQREEKAVEEKAFSDLLIANKLEEIMQIINQVAAGEITKKQKYVYTLDEDSSKEIDVASLSTGLKAFVILKQLLLNGNLQDKDVIVLDEPEIHLHPEWQMLYAEVIVLLQKKYNFHIVVTTHSAHFLEALELYSKKYKTSARCNYYLANFQEEGAVFENVTGNISKIYKQMVNPTLLLSNLREELETEDDEL</sequence>
<dbReference type="PANTHER" id="PTHR43581">
    <property type="entry name" value="ATP/GTP PHOSPHATASE"/>
    <property type="match status" value="1"/>
</dbReference>
<feature type="domain" description="Endonuclease GajA/Old nuclease/RecF-like AAA" evidence="1">
    <location>
        <begin position="2"/>
        <end position="364"/>
    </location>
</feature>
<dbReference type="PANTHER" id="PTHR43581:SF2">
    <property type="entry name" value="EXCINUCLEASE ATPASE SUBUNIT"/>
    <property type="match status" value="1"/>
</dbReference>
<dbReference type="InterPro" id="IPR041685">
    <property type="entry name" value="AAA_GajA/Old/RecF-like"/>
</dbReference>
<dbReference type="SUPFAM" id="SSF52540">
    <property type="entry name" value="P-loop containing nucleoside triphosphate hydrolases"/>
    <property type="match status" value="1"/>
</dbReference>
<accession>A0A173XP60</accession>
<gene>
    <name evidence="2" type="ORF">ERS852392_00671</name>
</gene>
<dbReference type="Pfam" id="PF13175">
    <property type="entry name" value="AAA_15"/>
    <property type="match status" value="1"/>
</dbReference>